<gene>
    <name evidence="1" type="ORF">KSP40_PGU021701</name>
</gene>
<protein>
    <submittedName>
        <fullName evidence="1">Uncharacterized protein</fullName>
    </submittedName>
</protein>
<name>A0ABR2LYX2_9ASPA</name>
<organism evidence="1 2">
    <name type="scientific">Platanthera guangdongensis</name>
    <dbReference type="NCBI Taxonomy" id="2320717"/>
    <lineage>
        <taxon>Eukaryota</taxon>
        <taxon>Viridiplantae</taxon>
        <taxon>Streptophyta</taxon>
        <taxon>Embryophyta</taxon>
        <taxon>Tracheophyta</taxon>
        <taxon>Spermatophyta</taxon>
        <taxon>Magnoliopsida</taxon>
        <taxon>Liliopsida</taxon>
        <taxon>Asparagales</taxon>
        <taxon>Orchidaceae</taxon>
        <taxon>Orchidoideae</taxon>
        <taxon>Orchideae</taxon>
        <taxon>Orchidinae</taxon>
        <taxon>Platanthera</taxon>
    </lineage>
</organism>
<evidence type="ECO:0000313" key="1">
    <source>
        <dbReference type="EMBL" id="KAK8955433.1"/>
    </source>
</evidence>
<dbReference type="PANTHER" id="PTHR48448">
    <property type="entry name" value="MUTL PROTEIN ISOFORM 1"/>
    <property type="match status" value="1"/>
</dbReference>
<accession>A0ABR2LYX2</accession>
<dbReference type="Proteomes" id="UP001412067">
    <property type="component" value="Unassembled WGS sequence"/>
</dbReference>
<dbReference type="PANTHER" id="PTHR48448:SF1">
    <property type="entry name" value="MUTL PROTEIN ISOFORM 1"/>
    <property type="match status" value="1"/>
</dbReference>
<proteinExistence type="predicted"/>
<sequence length="138" mass="15777">MCPGVPPRRSAPVPWDLEVTGSNLGSSLLQKCRLVKLLESKEANHIEFCRIKNVVDEILQMHRNNELSVILRILLKPAWLATGLKVDYDILIVYFCDVLWLCDAFRDLDHRLAAILSMDFVLLPHEATTVLRFLRLPA</sequence>
<dbReference type="EMBL" id="JBBWWR010000013">
    <property type="protein sequence ID" value="KAK8955433.1"/>
    <property type="molecule type" value="Genomic_DNA"/>
</dbReference>
<dbReference type="InterPro" id="IPR053276">
    <property type="entry name" value="MtDNA_mismatch_repair_MutS"/>
</dbReference>
<reference evidence="1 2" key="1">
    <citation type="journal article" date="2022" name="Nat. Plants">
        <title>Genomes of leafy and leafless Platanthera orchids illuminate the evolution of mycoheterotrophy.</title>
        <authorList>
            <person name="Li M.H."/>
            <person name="Liu K.W."/>
            <person name="Li Z."/>
            <person name="Lu H.C."/>
            <person name="Ye Q.L."/>
            <person name="Zhang D."/>
            <person name="Wang J.Y."/>
            <person name="Li Y.F."/>
            <person name="Zhong Z.M."/>
            <person name="Liu X."/>
            <person name="Yu X."/>
            <person name="Liu D.K."/>
            <person name="Tu X.D."/>
            <person name="Liu B."/>
            <person name="Hao Y."/>
            <person name="Liao X.Y."/>
            <person name="Jiang Y.T."/>
            <person name="Sun W.H."/>
            <person name="Chen J."/>
            <person name="Chen Y.Q."/>
            <person name="Ai Y."/>
            <person name="Zhai J.W."/>
            <person name="Wu S.S."/>
            <person name="Zhou Z."/>
            <person name="Hsiao Y.Y."/>
            <person name="Wu W.L."/>
            <person name="Chen Y.Y."/>
            <person name="Lin Y.F."/>
            <person name="Hsu J.L."/>
            <person name="Li C.Y."/>
            <person name="Wang Z.W."/>
            <person name="Zhao X."/>
            <person name="Zhong W.Y."/>
            <person name="Ma X.K."/>
            <person name="Ma L."/>
            <person name="Huang J."/>
            <person name="Chen G.Z."/>
            <person name="Huang M.Z."/>
            <person name="Huang L."/>
            <person name="Peng D.H."/>
            <person name="Luo Y.B."/>
            <person name="Zou S.Q."/>
            <person name="Chen S.P."/>
            <person name="Lan S."/>
            <person name="Tsai W.C."/>
            <person name="Van de Peer Y."/>
            <person name="Liu Z.J."/>
        </authorList>
    </citation>
    <scope>NUCLEOTIDE SEQUENCE [LARGE SCALE GENOMIC DNA]</scope>
    <source>
        <strain evidence="1">Lor288</strain>
    </source>
</reference>
<keyword evidence="2" id="KW-1185">Reference proteome</keyword>
<comment type="caution">
    <text evidence="1">The sequence shown here is derived from an EMBL/GenBank/DDBJ whole genome shotgun (WGS) entry which is preliminary data.</text>
</comment>
<evidence type="ECO:0000313" key="2">
    <source>
        <dbReference type="Proteomes" id="UP001412067"/>
    </source>
</evidence>